<gene>
    <name evidence="1" type="ORF">LCGC14_1697240</name>
</gene>
<name>A0A0F9I6N7_9ZZZZ</name>
<sequence length="143" mass="16324">MYYKISFSFCAFFLILSISLFSQNVQKEIEQNLLIEHLDATQQIVVYAPYAIEKYEDGKLYLDENQIYETNLGSLLNLTNGKTLVLPPRVQGFNGQYLIGSSVHAKKLFKNVCNDCHYEWEGGVFTSQCPQCGSTNFSTVPNW</sequence>
<dbReference type="EMBL" id="LAZR01014935">
    <property type="protein sequence ID" value="KKM15324.1"/>
    <property type="molecule type" value="Genomic_DNA"/>
</dbReference>
<accession>A0A0F9I6N7</accession>
<proteinExistence type="predicted"/>
<evidence type="ECO:0000313" key="1">
    <source>
        <dbReference type="EMBL" id="KKM15324.1"/>
    </source>
</evidence>
<reference evidence="1" key="1">
    <citation type="journal article" date="2015" name="Nature">
        <title>Complex archaea that bridge the gap between prokaryotes and eukaryotes.</title>
        <authorList>
            <person name="Spang A."/>
            <person name="Saw J.H."/>
            <person name="Jorgensen S.L."/>
            <person name="Zaremba-Niedzwiedzka K."/>
            <person name="Martijn J."/>
            <person name="Lind A.E."/>
            <person name="van Eijk R."/>
            <person name="Schleper C."/>
            <person name="Guy L."/>
            <person name="Ettema T.J."/>
        </authorList>
    </citation>
    <scope>NUCLEOTIDE SEQUENCE</scope>
</reference>
<comment type="caution">
    <text evidence="1">The sequence shown here is derived from an EMBL/GenBank/DDBJ whole genome shotgun (WGS) entry which is preliminary data.</text>
</comment>
<protein>
    <submittedName>
        <fullName evidence="1">Uncharacterized protein</fullName>
    </submittedName>
</protein>
<dbReference type="AlphaFoldDB" id="A0A0F9I6N7"/>
<organism evidence="1">
    <name type="scientific">marine sediment metagenome</name>
    <dbReference type="NCBI Taxonomy" id="412755"/>
    <lineage>
        <taxon>unclassified sequences</taxon>
        <taxon>metagenomes</taxon>
        <taxon>ecological metagenomes</taxon>
    </lineage>
</organism>